<dbReference type="PROSITE" id="PS50071">
    <property type="entry name" value="HOMEOBOX_2"/>
    <property type="match status" value="1"/>
</dbReference>
<dbReference type="InterPro" id="IPR001356">
    <property type="entry name" value="HD"/>
</dbReference>
<dbReference type="Pfam" id="PF00046">
    <property type="entry name" value="Homeodomain"/>
    <property type="match status" value="1"/>
</dbReference>
<evidence type="ECO:0000256" key="6">
    <source>
        <dbReference type="PROSITE-ProRule" id="PRU00108"/>
    </source>
</evidence>
<comment type="caution">
    <text evidence="8">The sequence shown here is derived from an EMBL/GenBank/DDBJ whole genome shotgun (WGS) entry which is preliminary data.</text>
</comment>
<evidence type="ECO:0000313" key="9">
    <source>
        <dbReference type="Proteomes" id="UP000749559"/>
    </source>
</evidence>
<dbReference type="SMART" id="SM00389">
    <property type="entry name" value="HOX"/>
    <property type="match status" value="1"/>
</dbReference>
<dbReference type="CDD" id="cd00086">
    <property type="entry name" value="homeodomain"/>
    <property type="match status" value="1"/>
</dbReference>
<sequence length="233" mass="26662">MVQEFGETLHYTAGTRQPTTMSLNPFLTTQQQGGYPQDFGPAFQISPMESQMQQQWGMYAGSRSAAGLEEWQQAFAAQAQNAGAYAAHFNQTGHPAPMSASVNTTSPRQQNRAPFDWMKRQTYAAQPAAGKTRTKDKYRVVYSDHQRLELEKEFHYSRYITIRRKAELAQALSLSERQVKIWFQNRRAKERKCNKKKDEQNSILGKEDSELIVSEHLTQEHVHQALSAQQHVV</sequence>
<dbReference type="SUPFAM" id="SSF46689">
    <property type="entry name" value="Homeodomain-like"/>
    <property type="match status" value="1"/>
</dbReference>
<keyword evidence="3 6" id="KW-0238">DNA-binding</keyword>
<dbReference type="PANTHER" id="PTHR24332:SF9">
    <property type="entry name" value="HOMEOTIC PROTEIN CAUDAL"/>
    <property type="match status" value="1"/>
</dbReference>
<evidence type="ECO:0000256" key="5">
    <source>
        <dbReference type="ARBA" id="ARBA00023242"/>
    </source>
</evidence>
<protein>
    <submittedName>
        <fullName evidence="8">Uncharacterized protein</fullName>
    </submittedName>
</protein>
<dbReference type="AlphaFoldDB" id="A0A8J1XM42"/>
<dbReference type="PANTHER" id="PTHR24332">
    <property type="entry name" value="HOMEOBOX PROTEIN CDX"/>
    <property type="match status" value="1"/>
</dbReference>
<dbReference type="GO" id="GO:0030154">
    <property type="term" value="P:cell differentiation"/>
    <property type="evidence" value="ECO:0007669"/>
    <property type="project" value="TreeGrafter"/>
</dbReference>
<evidence type="ECO:0000256" key="2">
    <source>
        <dbReference type="ARBA" id="ARBA00010341"/>
    </source>
</evidence>
<dbReference type="GO" id="GO:0005634">
    <property type="term" value="C:nucleus"/>
    <property type="evidence" value="ECO:0007669"/>
    <property type="project" value="UniProtKB-SubCell"/>
</dbReference>
<accession>A0A8J1XM42</accession>
<evidence type="ECO:0000313" key="8">
    <source>
        <dbReference type="EMBL" id="CAH1777685.1"/>
    </source>
</evidence>
<dbReference type="GO" id="GO:0009948">
    <property type="term" value="P:anterior/posterior axis specification"/>
    <property type="evidence" value="ECO:0007669"/>
    <property type="project" value="TreeGrafter"/>
</dbReference>
<dbReference type="EMBL" id="CAIIXF020000002">
    <property type="protein sequence ID" value="CAH1777685.1"/>
    <property type="molecule type" value="Genomic_DNA"/>
</dbReference>
<dbReference type="InterPro" id="IPR009057">
    <property type="entry name" value="Homeodomain-like_sf"/>
</dbReference>
<dbReference type="Proteomes" id="UP000749559">
    <property type="component" value="Unassembled WGS sequence"/>
</dbReference>
<dbReference type="GO" id="GO:0009887">
    <property type="term" value="P:animal organ morphogenesis"/>
    <property type="evidence" value="ECO:0007669"/>
    <property type="project" value="TreeGrafter"/>
</dbReference>
<dbReference type="InterPro" id="IPR020479">
    <property type="entry name" value="HD_metazoa"/>
</dbReference>
<keyword evidence="9" id="KW-1185">Reference proteome</keyword>
<keyword evidence="4 6" id="KW-0371">Homeobox</keyword>
<dbReference type="InterPro" id="IPR047152">
    <property type="entry name" value="Caudal_homeobox"/>
</dbReference>
<evidence type="ECO:0000256" key="3">
    <source>
        <dbReference type="ARBA" id="ARBA00023125"/>
    </source>
</evidence>
<dbReference type="PRINTS" id="PR00031">
    <property type="entry name" value="HTHREPRESSR"/>
</dbReference>
<dbReference type="FunFam" id="1.10.10.60:FF:000089">
    <property type="entry name" value="Caudal type homeobox 4"/>
    <property type="match status" value="1"/>
</dbReference>
<name>A0A8J1XM42_OWEFU</name>
<dbReference type="GO" id="GO:0000981">
    <property type="term" value="F:DNA-binding transcription factor activity, RNA polymerase II-specific"/>
    <property type="evidence" value="ECO:0007669"/>
    <property type="project" value="InterPro"/>
</dbReference>
<dbReference type="InterPro" id="IPR017970">
    <property type="entry name" value="Homeobox_CS"/>
</dbReference>
<reference evidence="8" key="1">
    <citation type="submission" date="2022-03" db="EMBL/GenBank/DDBJ databases">
        <authorList>
            <person name="Martin C."/>
        </authorList>
    </citation>
    <scope>NUCLEOTIDE SEQUENCE</scope>
</reference>
<gene>
    <name evidence="8" type="ORF">OFUS_LOCUS4689</name>
</gene>
<dbReference type="GO" id="GO:0000977">
    <property type="term" value="F:RNA polymerase II transcription regulatory region sequence-specific DNA binding"/>
    <property type="evidence" value="ECO:0007669"/>
    <property type="project" value="TreeGrafter"/>
</dbReference>
<evidence type="ECO:0000256" key="4">
    <source>
        <dbReference type="ARBA" id="ARBA00023155"/>
    </source>
</evidence>
<dbReference type="PRINTS" id="PR00024">
    <property type="entry name" value="HOMEOBOX"/>
</dbReference>
<evidence type="ECO:0000256" key="7">
    <source>
        <dbReference type="RuleBase" id="RU000682"/>
    </source>
</evidence>
<keyword evidence="5 6" id="KW-0539">Nucleus</keyword>
<comment type="subcellular location">
    <subcellularLocation>
        <location evidence="1 6 7">Nucleus</location>
    </subcellularLocation>
</comment>
<dbReference type="InterPro" id="IPR000047">
    <property type="entry name" value="HTH_motif"/>
</dbReference>
<feature type="DNA-binding region" description="Homeobox" evidence="6">
    <location>
        <begin position="135"/>
        <end position="194"/>
    </location>
</feature>
<dbReference type="Gene3D" id="1.10.10.60">
    <property type="entry name" value="Homeodomain-like"/>
    <property type="match status" value="1"/>
</dbReference>
<evidence type="ECO:0000256" key="1">
    <source>
        <dbReference type="ARBA" id="ARBA00004123"/>
    </source>
</evidence>
<dbReference type="PROSITE" id="PS00027">
    <property type="entry name" value="HOMEOBOX_1"/>
    <property type="match status" value="1"/>
</dbReference>
<dbReference type="OrthoDB" id="6159439at2759"/>
<proteinExistence type="inferred from homology"/>
<comment type="similarity">
    <text evidence="2">Belongs to the Caudal homeobox family.</text>
</comment>
<organism evidence="8 9">
    <name type="scientific">Owenia fusiformis</name>
    <name type="common">Polychaete worm</name>
    <dbReference type="NCBI Taxonomy" id="6347"/>
    <lineage>
        <taxon>Eukaryota</taxon>
        <taxon>Metazoa</taxon>
        <taxon>Spiralia</taxon>
        <taxon>Lophotrochozoa</taxon>
        <taxon>Annelida</taxon>
        <taxon>Polychaeta</taxon>
        <taxon>Sedentaria</taxon>
        <taxon>Canalipalpata</taxon>
        <taxon>Sabellida</taxon>
        <taxon>Oweniida</taxon>
        <taxon>Oweniidae</taxon>
        <taxon>Owenia</taxon>
    </lineage>
</organism>